<evidence type="ECO:0000259" key="15">
    <source>
        <dbReference type="Pfam" id="PF23259"/>
    </source>
</evidence>
<dbReference type="PANTHER" id="PTHR32468:SF164">
    <property type="entry name" value="OS05G0485000 PROTEIN"/>
    <property type="match status" value="1"/>
</dbReference>
<reference evidence="17" key="1">
    <citation type="journal article" date="2017" name="Nat. Commun.">
        <title>The asparagus genome sheds light on the origin and evolution of a young Y chromosome.</title>
        <authorList>
            <person name="Harkess A."/>
            <person name="Zhou J."/>
            <person name="Xu C."/>
            <person name="Bowers J.E."/>
            <person name="Van der Hulst R."/>
            <person name="Ayyampalayam S."/>
            <person name="Mercati F."/>
            <person name="Riccardi P."/>
            <person name="McKain M.R."/>
            <person name="Kakrana A."/>
            <person name="Tang H."/>
            <person name="Ray J."/>
            <person name="Groenendijk J."/>
            <person name="Arikit S."/>
            <person name="Mathioni S.M."/>
            <person name="Nakano M."/>
            <person name="Shan H."/>
            <person name="Telgmann-Rauber A."/>
            <person name="Kanno A."/>
            <person name="Yue Z."/>
            <person name="Chen H."/>
            <person name="Li W."/>
            <person name="Chen Y."/>
            <person name="Xu X."/>
            <person name="Zhang Y."/>
            <person name="Luo S."/>
            <person name="Chen H."/>
            <person name="Gao J."/>
            <person name="Mao Z."/>
            <person name="Pires J.C."/>
            <person name="Luo M."/>
            <person name="Kudrna D."/>
            <person name="Wing R.A."/>
            <person name="Meyers B.C."/>
            <person name="Yi K."/>
            <person name="Kong H."/>
            <person name="Lavrijsen P."/>
            <person name="Sunseri F."/>
            <person name="Falavigna A."/>
            <person name="Ye Y."/>
            <person name="Leebens-Mack J.H."/>
            <person name="Chen G."/>
        </authorList>
    </citation>
    <scope>NUCLEOTIDE SEQUENCE [LARGE SCALE GENOMIC DNA]</scope>
    <source>
        <strain evidence="17">cv. DH0086</strain>
    </source>
</reference>
<evidence type="ECO:0000256" key="11">
    <source>
        <dbReference type="ARBA" id="ARBA00038341"/>
    </source>
</evidence>
<protein>
    <submittedName>
        <fullName evidence="16">Uncharacterized protein</fullName>
    </submittedName>
</protein>
<evidence type="ECO:0000256" key="1">
    <source>
        <dbReference type="ARBA" id="ARBA00003198"/>
    </source>
</evidence>
<dbReference type="GO" id="GO:0009941">
    <property type="term" value="C:chloroplast envelope"/>
    <property type="evidence" value="ECO:0007669"/>
    <property type="project" value="UniProtKB-SubCell"/>
</dbReference>
<keyword evidence="7" id="KW-0630">Potassium</keyword>
<dbReference type="InterPro" id="IPR057290">
    <property type="entry name" value="CHX17_C"/>
</dbReference>
<evidence type="ECO:0000313" key="17">
    <source>
        <dbReference type="Proteomes" id="UP000243459"/>
    </source>
</evidence>
<dbReference type="GO" id="GO:0006813">
    <property type="term" value="P:potassium ion transport"/>
    <property type="evidence" value="ECO:0007669"/>
    <property type="project" value="UniProtKB-KW"/>
</dbReference>
<keyword evidence="9" id="KW-0406">Ion transport</keyword>
<dbReference type="GO" id="GO:1902600">
    <property type="term" value="P:proton transmembrane transport"/>
    <property type="evidence" value="ECO:0007669"/>
    <property type="project" value="InterPro"/>
</dbReference>
<evidence type="ECO:0000256" key="6">
    <source>
        <dbReference type="ARBA" id="ARBA00022692"/>
    </source>
</evidence>
<evidence type="ECO:0000256" key="4">
    <source>
        <dbReference type="ARBA" id="ARBA00022448"/>
    </source>
</evidence>
<proteinExistence type="inferred from homology"/>
<dbReference type="Pfam" id="PF23256">
    <property type="entry name" value="CHX17_2nd"/>
    <property type="match status" value="1"/>
</dbReference>
<dbReference type="Gramene" id="ONK58612">
    <property type="protein sequence ID" value="ONK58612"/>
    <property type="gene ID" value="A4U43_C09F14850"/>
</dbReference>
<dbReference type="OrthoDB" id="2687058at2759"/>
<dbReference type="Proteomes" id="UP000243459">
    <property type="component" value="Chromosome 9"/>
</dbReference>
<dbReference type="Pfam" id="PF23259">
    <property type="entry name" value="CHX17_C"/>
    <property type="match status" value="2"/>
</dbReference>
<dbReference type="Pfam" id="PF00999">
    <property type="entry name" value="Na_H_Exchanger"/>
    <property type="match status" value="1"/>
</dbReference>
<feature type="domain" description="Cation/H+ exchanger transmembrane" evidence="13">
    <location>
        <begin position="90"/>
        <end position="472"/>
    </location>
</feature>
<feature type="domain" description="Cation/H(+) antiporter central" evidence="14">
    <location>
        <begin position="536"/>
        <end position="667"/>
    </location>
</feature>
<dbReference type="PANTHER" id="PTHR32468">
    <property type="entry name" value="CATION/H + ANTIPORTER"/>
    <property type="match status" value="1"/>
</dbReference>
<dbReference type="Gene3D" id="1.20.1530.20">
    <property type="match status" value="1"/>
</dbReference>
<evidence type="ECO:0000259" key="13">
    <source>
        <dbReference type="Pfam" id="PF00999"/>
    </source>
</evidence>
<name>A0A5P1E7F9_ASPOF</name>
<feature type="transmembrane region" description="Helical" evidence="12">
    <location>
        <begin position="108"/>
        <end position="127"/>
    </location>
</feature>
<evidence type="ECO:0000256" key="8">
    <source>
        <dbReference type="ARBA" id="ARBA00022989"/>
    </source>
</evidence>
<evidence type="ECO:0000256" key="10">
    <source>
        <dbReference type="ARBA" id="ARBA00023136"/>
    </source>
</evidence>
<feature type="transmembrane region" description="Helical" evidence="12">
    <location>
        <begin position="279"/>
        <end position="301"/>
    </location>
</feature>
<evidence type="ECO:0000256" key="9">
    <source>
        <dbReference type="ARBA" id="ARBA00023065"/>
    </source>
</evidence>
<keyword evidence="5" id="KW-0633">Potassium transport</keyword>
<dbReference type="Gene3D" id="3.40.50.12370">
    <property type="match status" value="1"/>
</dbReference>
<dbReference type="GO" id="GO:0016020">
    <property type="term" value="C:membrane"/>
    <property type="evidence" value="ECO:0007669"/>
    <property type="project" value="UniProtKB-SubCell"/>
</dbReference>
<dbReference type="GO" id="GO:0006885">
    <property type="term" value="P:regulation of pH"/>
    <property type="evidence" value="ECO:0007669"/>
    <property type="project" value="TreeGrafter"/>
</dbReference>
<evidence type="ECO:0000256" key="2">
    <source>
        <dbReference type="ARBA" id="ARBA00004119"/>
    </source>
</evidence>
<feature type="transmembrane region" description="Helical" evidence="12">
    <location>
        <begin position="394"/>
        <end position="416"/>
    </location>
</feature>
<evidence type="ECO:0000313" key="16">
    <source>
        <dbReference type="EMBL" id="ONK58612.1"/>
    </source>
</evidence>
<keyword evidence="4" id="KW-0813">Transport</keyword>
<dbReference type="InterPro" id="IPR057291">
    <property type="entry name" value="CHX17_2nd"/>
</dbReference>
<evidence type="ECO:0000256" key="5">
    <source>
        <dbReference type="ARBA" id="ARBA00022538"/>
    </source>
</evidence>
<keyword evidence="17" id="KW-1185">Reference proteome</keyword>
<feature type="transmembrane region" description="Helical" evidence="12">
    <location>
        <begin position="459"/>
        <end position="481"/>
    </location>
</feature>
<feature type="domain" description="Cation/H(+) antiporter C-terminal" evidence="15">
    <location>
        <begin position="777"/>
        <end position="856"/>
    </location>
</feature>
<dbReference type="InterPro" id="IPR038770">
    <property type="entry name" value="Na+/solute_symporter_sf"/>
</dbReference>
<dbReference type="AlphaFoldDB" id="A0A5P1E7F9"/>
<sequence>MYNIFVEGGINILRGYDTHYVMQQSREASSLRAQMAQASEMNNSVLNSTTPSVELECFSPYMIITNGIWLDDDPLRYSLPLFLIQLLIITLTSRTLNAILKPFGQPMVLAEILAGMLLGPSFVGKFFQGFQAHFFPPRSISILSSMGNCGLLCFVFMVGVEMDINVLRQMKKKVMAIGAISIVLPFAITLTAAYLFRGYFLEEKKNNAFYVYLALALSITTFPVLARVLRDLKLLNTEVGRVSILSSVVNDLFSWVLLALVAVLSGTMRADKGMDGLPFLYILLSSLGFFIICVVLVRPVLKWLVDRTPEGEPMSDIDLGVVIMGVMVSAYVTDFIGVHGVFGAFIYGLMFPYGTHGTALVERLETFVTGLILPIYFSASGFRTDLSTMEHSDIIAILIFIFILSSFAKVVTTTLASSYFGMPLSEGLSLGFLMNSPGLSEIILLNVARDKDIIAQETFAIVVVMSVLMTALMMPLVSASYKPLKNIIEYKERSLMSVKPNEELRMIACAHSNNNAASLIGLLDMSNPTKRSPISVSSLHLIELTGRESAVLISHNTDSNSSMAGGFNMKNNEAQAKDIVTTFETYEQHAGGISIQAHTAISPYSLMHDNICTLAEEKHSSIIILPFDKLQTVDDAANLSIRSVNQNVLDYAPCSVAILVDRGLTAEKVVGKASLFTKRHVVLLFFGGPDDREALCYAWRMAEHPAVTLTVVRFVPGEQVAGEAPGMSSPLLSSYEINETLLHSSVIDIGNSEVDGGQVSDDEYVSEFRAANLGNESIEYVETVVSSSEETVAAIRSMDHTCDLYVVGRSQGPSPMTAGLTEWMECPELGPIGDLLASADIGEGTSVLVVQQYNEKFT</sequence>
<organism evidence="16 17">
    <name type="scientific">Asparagus officinalis</name>
    <name type="common">Garden asparagus</name>
    <dbReference type="NCBI Taxonomy" id="4686"/>
    <lineage>
        <taxon>Eukaryota</taxon>
        <taxon>Viridiplantae</taxon>
        <taxon>Streptophyta</taxon>
        <taxon>Embryophyta</taxon>
        <taxon>Tracheophyta</taxon>
        <taxon>Spermatophyta</taxon>
        <taxon>Magnoliopsida</taxon>
        <taxon>Liliopsida</taxon>
        <taxon>Asparagales</taxon>
        <taxon>Asparagaceae</taxon>
        <taxon>Asparagoideae</taxon>
        <taxon>Asparagus</taxon>
    </lineage>
</organism>
<feature type="transmembrane region" description="Helical" evidence="12">
    <location>
        <begin position="208"/>
        <end position="230"/>
    </location>
</feature>
<gene>
    <name evidence="16" type="ORF">A4U43_C09F14850</name>
</gene>
<keyword evidence="8 12" id="KW-1133">Transmembrane helix</keyword>
<dbReference type="GO" id="GO:0015297">
    <property type="term" value="F:antiporter activity"/>
    <property type="evidence" value="ECO:0007669"/>
    <property type="project" value="InterPro"/>
</dbReference>
<feature type="transmembrane region" description="Helical" evidence="12">
    <location>
        <begin position="366"/>
        <end position="382"/>
    </location>
</feature>
<feature type="transmembrane region" description="Helical" evidence="12">
    <location>
        <begin position="77"/>
        <end position="96"/>
    </location>
</feature>
<dbReference type="InterPro" id="IPR050794">
    <property type="entry name" value="CPA2_transporter"/>
</dbReference>
<keyword evidence="10 12" id="KW-0472">Membrane</keyword>
<feature type="transmembrane region" description="Helical" evidence="12">
    <location>
        <begin position="174"/>
        <end position="196"/>
    </location>
</feature>
<dbReference type="OMA" id="EKEIMIC"/>
<accession>A0A5P1E7F9</accession>
<feature type="domain" description="Cation/H(+) antiporter C-terminal" evidence="15">
    <location>
        <begin position="681"/>
        <end position="714"/>
    </location>
</feature>
<feature type="transmembrane region" description="Helical" evidence="12">
    <location>
        <begin position="139"/>
        <end position="162"/>
    </location>
</feature>
<keyword evidence="6 12" id="KW-0812">Transmembrane</keyword>
<feature type="transmembrane region" description="Helical" evidence="12">
    <location>
        <begin position="321"/>
        <end position="346"/>
    </location>
</feature>
<evidence type="ECO:0000256" key="7">
    <source>
        <dbReference type="ARBA" id="ARBA00022958"/>
    </source>
</evidence>
<comment type="subcellular location">
    <subcellularLocation>
        <location evidence="3">Membrane</location>
        <topology evidence="3">Multi-pass membrane protein</topology>
    </subcellularLocation>
    <subcellularLocation>
        <location evidence="2">Plastid</location>
        <location evidence="2">Chloroplast envelope</location>
    </subcellularLocation>
</comment>
<evidence type="ECO:0000256" key="3">
    <source>
        <dbReference type="ARBA" id="ARBA00004141"/>
    </source>
</evidence>
<comment type="similarity">
    <text evidence="11">Belongs to the monovalent cation:proton antiporter 2 (CPA2) transporter (TC 2.A.37) family. CHX (TC 2.A.37.4) subfamily.</text>
</comment>
<feature type="transmembrane region" description="Helical" evidence="12">
    <location>
        <begin position="428"/>
        <end position="447"/>
    </location>
</feature>
<dbReference type="EMBL" id="CM007389">
    <property type="protein sequence ID" value="ONK58612.1"/>
    <property type="molecule type" value="Genomic_DNA"/>
</dbReference>
<feature type="transmembrane region" description="Helical" evidence="12">
    <location>
        <begin position="242"/>
        <end position="267"/>
    </location>
</feature>
<dbReference type="GO" id="GO:0012505">
    <property type="term" value="C:endomembrane system"/>
    <property type="evidence" value="ECO:0007669"/>
    <property type="project" value="TreeGrafter"/>
</dbReference>
<dbReference type="InterPro" id="IPR006153">
    <property type="entry name" value="Cation/H_exchanger_TM"/>
</dbReference>
<evidence type="ECO:0000256" key="12">
    <source>
        <dbReference type="SAM" id="Phobius"/>
    </source>
</evidence>
<evidence type="ECO:0000259" key="14">
    <source>
        <dbReference type="Pfam" id="PF23256"/>
    </source>
</evidence>
<comment type="function">
    <text evidence="1">May function as sodium-coupled metabolite transporter across the chloroplast envelope.</text>
</comment>